<sequence length="331" mass="36199">MLTYVLDVRDLSDVRFVLAPLNETAFSLFHLDQERATAPHLRRWHENAQAQRDLYDHRLIRALIAPSGNAIPDFLTPMPDTGVARPSLADGLHAVAATDPAVVHAQLDELREGQRPSPALARLLDADDAGARIADALERYHRVTIAPVWPAVNRILESDITFRGRELALGGPTQLFTSLTPHVSWDRDGVLRLDLAYARNAGEYSAAGRGLTLIPSVFVTRLVSAHSPEFAAPHVGYPARGSATLTESMRTVPPGALRRLIGGAKADVLHALDEAVSVSELARRLDVTPPAVSQSLRVLHENGLIDRARSGREVLYRRSPDGERLARGHRS</sequence>
<dbReference type="PANTHER" id="PTHR43132:SF6">
    <property type="entry name" value="HTH-TYPE TRANSCRIPTIONAL REPRESSOR CZRA"/>
    <property type="match status" value="1"/>
</dbReference>
<keyword evidence="1" id="KW-0805">Transcription regulation</keyword>
<keyword evidence="6" id="KW-1185">Reference proteome</keyword>
<dbReference type="InterPro" id="IPR036388">
    <property type="entry name" value="WH-like_DNA-bd_sf"/>
</dbReference>
<dbReference type="KEGG" id="tpr:Tpau_3074"/>
<dbReference type="GO" id="GO:0003700">
    <property type="term" value="F:DNA-binding transcription factor activity"/>
    <property type="evidence" value="ECO:0007669"/>
    <property type="project" value="InterPro"/>
</dbReference>
<dbReference type="PANTHER" id="PTHR43132">
    <property type="entry name" value="ARSENICAL RESISTANCE OPERON REPRESSOR ARSR-RELATED"/>
    <property type="match status" value="1"/>
</dbReference>
<evidence type="ECO:0000313" key="6">
    <source>
        <dbReference type="Proteomes" id="UP000001213"/>
    </source>
</evidence>
<dbReference type="AlphaFoldDB" id="D5UUU8"/>
<proteinExistence type="predicted"/>
<dbReference type="InterPro" id="IPR051011">
    <property type="entry name" value="Metal_resp_trans_reg"/>
</dbReference>
<dbReference type="Pfam" id="PF12802">
    <property type="entry name" value="MarR_2"/>
    <property type="match status" value="1"/>
</dbReference>
<dbReference type="Gene3D" id="1.10.10.10">
    <property type="entry name" value="Winged helix-like DNA-binding domain superfamily/Winged helix DNA-binding domain"/>
    <property type="match status" value="1"/>
</dbReference>
<dbReference type="eggNOG" id="COG1846">
    <property type="taxonomic scope" value="Bacteria"/>
</dbReference>
<evidence type="ECO:0000259" key="4">
    <source>
        <dbReference type="PROSITE" id="PS50987"/>
    </source>
</evidence>
<reference evidence="6" key="1">
    <citation type="submission" date="2010-03" db="EMBL/GenBank/DDBJ databases">
        <title>The complete chromosome of Tsukamurella paurometabola DSM 20162.</title>
        <authorList>
            <consortium name="US DOE Joint Genome Institute (JGI-PGF)"/>
            <person name="Lucas S."/>
            <person name="Copeland A."/>
            <person name="Lapidus A."/>
            <person name="Glavina del Rio T."/>
            <person name="Dalin E."/>
            <person name="Tice H."/>
            <person name="Bruce D."/>
            <person name="Goodwin L."/>
            <person name="Pitluck S."/>
            <person name="Kyrpides N."/>
            <person name="Mavromatis K."/>
            <person name="Ivanova N."/>
            <person name="Mikhailova N."/>
            <person name="Munk A.C."/>
            <person name="Brettin T."/>
            <person name="Detter J.C."/>
            <person name="Tapia R."/>
            <person name="Han C."/>
            <person name="Larimer F."/>
            <person name="Land M."/>
            <person name="Hauser L."/>
            <person name="Markowitz V."/>
            <person name="Cheng J.-F."/>
            <person name="Hugenholtz P."/>
            <person name="Woyke T."/>
            <person name="Wu D."/>
            <person name="Jando M."/>
            <person name="Brambilla E."/>
            <person name="Klenk H.-P."/>
            <person name="Eisen J.A."/>
        </authorList>
    </citation>
    <scope>NUCLEOTIDE SEQUENCE [LARGE SCALE GENOMIC DNA]</scope>
    <source>
        <strain evidence="6">ATCC 8368 / DSM 20162 / CCUG 35730 / CIP 100753 / JCM 10117 / KCTC 9821 / NBRC 16120 / NCIMB 702349 / NCTC 13040</strain>
    </source>
</reference>
<evidence type="ECO:0000256" key="3">
    <source>
        <dbReference type="ARBA" id="ARBA00023163"/>
    </source>
</evidence>
<dbReference type="RefSeq" id="WP_013127674.1">
    <property type="nucleotide sequence ID" value="NC_014158.1"/>
</dbReference>
<evidence type="ECO:0000256" key="2">
    <source>
        <dbReference type="ARBA" id="ARBA00023125"/>
    </source>
</evidence>
<dbReference type="SMART" id="SM00418">
    <property type="entry name" value="HTH_ARSR"/>
    <property type="match status" value="1"/>
</dbReference>
<evidence type="ECO:0000313" key="5">
    <source>
        <dbReference type="EMBL" id="ADG79666.1"/>
    </source>
</evidence>
<dbReference type="InterPro" id="IPR011991">
    <property type="entry name" value="ArsR-like_HTH"/>
</dbReference>
<dbReference type="InterPro" id="IPR001845">
    <property type="entry name" value="HTH_ArsR_DNA-bd_dom"/>
</dbReference>
<dbReference type="InterPro" id="IPR036390">
    <property type="entry name" value="WH_DNA-bd_sf"/>
</dbReference>
<accession>D5UUU8</accession>
<dbReference type="InterPro" id="IPR000835">
    <property type="entry name" value="HTH_MarR-typ"/>
</dbReference>
<reference evidence="5 6" key="2">
    <citation type="journal article" date="2011" name="Stand. Genomic Sci.">
        <title>Complete genome sequence of Tsukamurella paurometabola type strain (no. 33).</title>
        <authorList>
            <person name="Munk A.C."/>
            <person name="Lapidus A."/>
            <person name="Lucas S."/>
            <person name="Nolan M."/>
            <person name="Tice H."/>
            <person name="Cheng J.F."/>
            <person name="Del Rio T.G."/>
            <person name="Goodwin L."/>
            <person name="Pitluck S."/>
            <person name="Liolios K."/>
            <person name="Huntemann M."/>
            <person name="Ivanova N."/>
            <person name="Mavromatis K."/>
            <person name="Mikhailova N."/>
            <person name="Pati A."/>
            <person name="Chen A."/>
            <person name="Palaniappan K."/>
            <person name="Tapia R."/>
            <person name="Han C."/>
            <person name="Land M."/>
            <person name="Hauser L."/>
            <person name="Chang Y.J."/>
            <person name="Jeffries C.D."/>
            <person name="Brettin T."/>
            <person name="Yasawong M."/>
            <person name="Brambilla E.M."/>
            <person name="Rohde M."/>
            <person name="Sikorski J."/>
            <person name="Goker M."/>
            <person name="Detter J.C."/>
            <person name="Woyke T."/>
            <person name="Bristow J."/>
            <person name="Eisen J.A."/>
            <person name="Markowitz V."/>
            <person name="Hugenholtz P."/>
            <person name="Kyrpides N.C."/>
            <person name="Klenk H.P."/>
        </authorList>
    </citation>
    <scope>NUCLEOTIDE SEQUENCE [LARGE SCALE GENOMIC DNA]</scope>
    <source>
        <strain evidence="6">ATCC 8368 / DSM 20162 / CCUG 35730 / CIP 100753 / JCM 10117 / KCTC 9821 / NBRC 16120 / NCIMB 702349 / NCTC 13040</strain>
    </source>
</reference>
<dbReference type="PROSITE" id="PS50987">
    <property type="entry name" value="HTH_ARSR_2"/>
    <property type="match status" value="1"/>
</dbReference>
<dbReference type="SUPFAM" id="SSF46785">
    <property type="entry name" value="Winged helix' DNA-binding domain"/>
    <property type="match status" value="1"/>
</dbReference>
<protein>
    <submittedName>
        <fullName evidence="5">Transcriptional regulator, MarR family</fullName>
    </submittedName>
</protein>
<dbReference type="EMBL" id="CP001966">
    <property type="protein sequence ID" value="ADG79666.1"/>
    <property type="molecule type" value="Genomic_DNA"/>
</dbReference>
<organism evidence="5 6">
    <name type="scientific">Tsukamurella paurometabola (strain ATCC 8368 / DSM 20162 / CCUG 35730 / CIP 100753 / JCM 10117 / KCTC 9821 / NBRC 16120 / NCIMB 702349 / NCTC 13040)</name>
    <name type="common">Corynebacterium paurometabolum</name>
    <dbReference type="NCBI Taxonomy" id="521096"/>
    <lineage>
        <taxon>Bacteria</taxon>
        <taxon>Bacillati</taxon>
        <taxon>Actinomycetota</taxon>
        <taxon>Actinomycetes</taxon>
        <taxon>Mycobacteriales</taxon>
        <taxon>Tsukamurellaceae</taxon>
        <taxon>Tsukamurella</taxon>
    </lineage>
</organism>
<name>D5UUU8_TSUPD</name>
<gene>
    <name evidence="5" type="ordered locus">Tpau_3074</name>
</gene>
<evidence type="ECO:0000256" key="1">
    <source>
        <dbReference type="ARBA" id="ARBA00023015"/>
    </source>
</evidence>
<feature type="domain" description="HTH arsR-type" evidence="4">
    <location>
        <begin position="245"/>
        <end position="331"/>
    </location>
</feature>
<dbReference type="GO" id="GO:0003677">
    <property type="term" value="F:DNA binding"/>
    <property type="evidence" value="ECO:0007669"/>
    <property type="project" value="UniProtKB-KW"/>
</dbReference>
<dbReference type="STRING" id="521096.Tpau_3074"/>
<keyword evidence="2" id="KW-0238">DNA-binding</keyword>
<dbReference type="CDD" id="cd00090">
    <property type="entry name" value="HTH_ARSR"/>
    <property type="match status" value="1"/>
</dbReference>
<keyword evidence="3" id="KW-0804">Transcription</keyword>
<dbReference type="HOGENOM" id="CLU_063235_1_0_11"/>
<dbReference type="Proteomes" id="UP000001213">
    <property type="component" value="Chromosome"/>
</dbReference>